<dbReference type="Proteomes" id="UP000257109">
    <property type="component" value="Unassembled WGS sequence"/>
</dbReference>
<evidence type="ECO:0000313" key="3">
    <source>
        <dbReference type="Proteomes" id="UP000257109"/>
    </source>
</evidence>
<reference evidence="2" key="1">
    <citation type="submission" date="2018-05" db="EMBL/GenBank/DDBJ databases">
        <title>Draft genome of Mucuna pruriens seed.</title>
        <authorList>
            <person name="Nnadi N.E."/>
            <person name="Vos R."/>
            <person name="Hasami M.H."/>
            <person name="Devisetty U.K."/>
            <person name="Aguiy J.C."/>
        </authorList>
    </citation>
    <scope>NUCLEOTIDE SEQUENCE [LARGE SCALE GENOMIC DNA]</scope>
    <source>
        <strain evidence="2">JCA_2017</strain>
    </source>
</reference>
<sequence length="131" mass="15663">MEAKGWAITWENFKRMFLEKYFLEYVENKKEMEFLELKQGSMIVVDYSTKFEELSRHFSHFQNEDGERSKCLKFINGLPLKIKQVVNYEEIKIYDEDTKGRVAHYKSVGPTREKRFAGQSCPKPYFALPSW</sequence>
<evidence type="ECO:0000313" key="2">
    <source>
        <dbReference type="EMBL" id="RDY00608.1"/>
    </source>
</evidence>
<name>A0A371HCU8_MUCPR</name>
<keyword evidence="3" id="KW-1185">Reference proteome</keyword>
<dbReference type="InterPro" id="IPR005162">
    <property type="entry name" value="Retrotrans_gag_dom"/>
</dbReference>
<protein>
    <recommendedName>
        <fullName evidence="1">Retrotransposon gag domain-containing protein</fullName>
    </recommendedName>
</protein>
<dbReference type="OrthoDB" id="1436824at2759"/>
<organism evidence="2 3">
    <name type="scientific">Mucuna pruriens</name>
    <name type="common">Velvet bean</name>
    <name type="synonym">Dolichos pruriens</name>
    <dbReference type="NCBI Taxonomy" id="157652"/>
    <lineage>
        <taxon>Eukaryota</taxon>
        <taxon>Viridiplantae</taxon>
        <taxon>Streptophyta</taxon>
        <taxon>Embryophyta</taxon>
        <taxon>Tracheophyta</taxon>
        <taxon>Spermatophyta</taxon>
        <taxon>Magnoliopsida</taxon>
        <taxon>eudicotyledons</taxon>
        <taxon>Gunneridae</taxon>
        <taxon>Pentapetalae</taxon>
        <taxon>rosids</taxon>
        <taxon>fabids</taxon>
        <taxon>Fabales</taxon>
        <taxon>Fabaceae</taxon>
        <taxon>Papilionoideae</taxon>
        <taxon>50 kb inversion clade</taxon>
        <taxon>NPAAA clade</taxon>
        <taxon>indigoferoid/millettioid clade</taxon>
        <taxon>Phaseoleae</taxon>
        <taxon>Mucuna</taxon>
    </lineage>
</organism>
<accession>A0A371HCU8</accession>
<dbReference type="AlphaFoldDB" id="A0A371HCU8"/>
<comment type="caution">
    <text evidence="2">The sequence shown here is derived from an EMBL/GenBank/DDBJ whole genome shotgun (WGS) entry which is preliminary data.</text>
</comment>
<evidence type="ECO:0000259" key="1">
    <source>
        <dbReference type="Pfam" id="PF03732"/>
    </source>
</evidence>
<gene>
    <name evidence="2" type="ORF">CR513_16187</name>
</gene>
<dbReference type="EMBL" id="QJKJ01002952">
    <property type="protein sequence ID" value="RDY00608.1"/>
    <property type="molecule type" value="Genomic_DNA"/>
</dbReference>
<proteinExistence type="predicted"/>
<dbReference type="Pfam" id="PF03732">
    <property type="entry name" value="Retrotrans_gag"/>
    <property type="match status" value="1"/>
</dbReference>
<feature type="non-terminal residue" evidence="2">
    <location>
        <position position="1"/>
    </location>
</feature>
<feature type="domain" description="Retrotransposon gag" evidence="1">
    <location>
        <begin position="8"/>
        <end position="78"/>
    </location>
</feature>